<accession>A0AB38DL84</accession>
<evidence type="ECO:0000313" key="1">
    <source>
        <dbReference type="EMBL" id="SKZ48389.1"/>
    </source>
</evidence>
<proteinExistence type="predicted"/>
<sequence>MTVTSGPFFNVVDEDGRHRRELRERALYSATLLHCETGDTMAILDREAAVKDVLATAQQFYDWIAQEAR</sequence>
<organism evidence="1 2">
    <name type="scientific">Mycobacteroides abscessus subsp. massiliense</name>
    <dbReference type="NCBI Taxonomy" id="1962118"/>
    <lineage>
        <taxon>Bacteria</taxon>
        <taxon>Bacillati</taxon>
        <taxon>Actinomycetota</taxon>
        <taxon>Actinomycetes</taxon>
        <taxon>Mycobacteriales</taxon>
        <taxon>Mycobacteriaceae</taxon>
        <taxon>Mycobacteroides</taxon>
        <taxon>Mycobacteroides abscessus</taxon>
    </lineage>
</organism>
<protein>
    <submittedName>
        <fullName evidence="1">Uncharacterized protein</fullName>
    </submittedName>
</protein>
<gene>
    <name evidence="1" type="ORF">SAMEA2275630_04940</name>
</gene>
<dbReference type="Proteomes" id="UP000190366">
    <property type="component" value="Unassembled WGS sequence"/>
</dbReference>
<dbReference type="EMBL" id="FVQL01000001">
    <property type="protein sequence ID" value="SKZ48389.1"/>
    <property type="molecule type" value="Genomic_DNA"/>
</dbReference>
<reference evidence="1 2" key="1">
    <citation type="submission" date="2016-11" db="EMBL/GenBank/DDBJ databases">
        <authorList>
            <consortium name="Pathogen Informatics"/>
        </authorList>
    </citation>
    <scope>NUCLEOTIDE SEQUENCE [LARGE SCALE GENOMIC DNA]</scope>
    <source>
        <strain evidence="1 2">1168</strain>
    </source>
</reference>
<dbReference type="RefSeq" id="WP_005121937.1">
    <property type="nucleotide sequence ID" value="NZ_FVAG01000009.1"/>
</dbReference>
<comment type="caution">
    <text evidence="1">The sequence shown here is derived from an EMBL/GenBank/DDBJ whole genome shotgun (WGS) entry which is preliminary data.</text>
</comment>
<dbReference type="AlphaFoldDB" id="A0AB38DL84"/>
<name>A0AB38DL84_9MYCO</name>
<evidence type="ECO:0000313" key="2">
    <source>
        <dbReference type="Proteomes" id="UP000190366"/>
    </source>
</evidence>